<dbReference type="PANTHER" id="PTHR48475">
    <property type="entry name" value="RIBONUCLEASE H"/>
    <property type="match status" value="1"/>
</dbReference>
<sequence>MKGLKSRLGKDRSGWVDELPNVLWAHRTSLKTSNSETSFGLTYGSEAIIPAEIGEFVYRKNEESRVEDFGKLGPT</sequence>
<evidence type="ECO:0008006" key="3">
    <source>
        <dbReference type="Google" id="ProtNLM"/>
    </source>
</evidence>
<dbReference type="EMBL" id="PKPP01000318">
    <property type="protein sequence ID" value="PWA94385.1"/>
    <property type="molecule type" value="Genomic_DNA"/>
</dbReference>
<name>A0A2U1Q8P6_ARTAN</name>
<accession>A0A2U1Q8P6</accession>
<dbReference type="OrthoDB" id="1739513at2759"/>
<evidence type="ECO:0000313" key="1">
    <source>
        <dbReference type="EMBL" id="PWA94385.1"/>
    </source>
</evidence>
<gene>
    <name evidence="1" type="ORF">CTI12_AA042240</name>
</gene>
<protein>
    <recommendedName>
        <fullName evidence="3">Reverse transcriptase domain-containing protein</fullName>
    </recommendedName>
</protein>
<organism evidence="1 2">
    <name type="scientific">Artemisia annua</name>
    <name type="common">Sweet wormwood</name>
    <dbReference type="NCBI Taxonomy" id="35608"/>
    <lineage>
        <taxon>Eukaryota</taxon>
        <taxon>Viridiplantae</taxon>
        <taxon>Streptophyta</taxon>
        <taxon>Embryophyta</taxon>
        <taxon>Tracheophyta</taxon>
        <taxon>Spermatophyta</taxon>
        <taxon>Magnoliopsida</taxon>
        <taxon>eudicotyledons</taxon>
        <taxon>Gunneridae</taxon>
        <taxon>Pentapetalae</taxon>
        <taxon>asterids</taxon>
        <taxon>campanulids</taxon>
        <taxon>Asterales</taxon>
        <taxon>Asteraceae</taxon>
        <taxon>Asteroideae</taxon>
        <taxon>Anthemideae</taxon>
        <taxon>Artemisiinae</taxon>
        <taxon>Artemisia</taxon>
    </lineage>
</organism>
<comment type="caution">
    <text evidence="1">The sequence shown here is derived from an EMBL/GenBank/DDBJ whole genome shotgun (WGS) entry which is preliminary data.</text>
</comment>
<evidence type="ECO:0000313" key="2">
    <source>
        <dbReference type="Proteomes" id="UP000245207"/>
    </source>
</evidence>
<dbReference type="AlphaFoldDB" id="A0A2U1Q8P6"/>
<dbReference type="Proteomes" id="UP000245207">
    <property type="component" value="Unassembled WGS sequence"/>
</dbReference>
<reference evidence="1 2" key="1">
    <citation type="journal article" date="2018" name="Mol. Plant">
        <title>The genome of Artemisia annua provides insight into the evolution of Asteraceae family and artemisinin biosynthesis.</title>
        <authorList>
            <person name="Shen Q."/>
            <person name="Zhang L."/>
            <person name="Liao Z."/>
            <person name="Wang S."/>
            <person name="Yan T."/>
            <person name="Shi P."/>
            <person name="Liu M."/>
            <person name="Fu X."/>
            <person name="Pan Q."/>
            <person name="Wang Y."/>
            <person name="Lv Z."/>
            <person name="Lu X."/>
            <person name="Zhang F."/>
            <person name="Jiang W."/>
            <person name="Ma Y."/>
            <person name="Chen M."/>
            <person name="Hao X."/>
            <person name="Li L."/>
            <person name="Tang Y."/>
            <person name="Lv G."/>
            <person name="Zhou Y."/>
            <person name="Sun X."/>
            <person name="Brodelius P.E."/>
            <person name="Rose J.K.C."/>
            <person name="Tang K."/>
        </authorList>
    </citation>
    <scope>NUCLEOTIDE SEQUENCE [LARGE SCALE GENOMIC DNA]</scope>
    <source>
        <strain evidence="2">cv. Huhao1</strain>
        <tissue evidence="1">Leaf</tissue>
    </source>
</reference>
<dbReference type="PANTHER" id="PTHR48475:SF2">
    <property type="entry name" value="RIBONUCLEASE H"/>
    <property type="match status" value="1"/>
</dbReference>
<proteinExistence type="predicted"/>
<keyword evidence="2" id="KW-1185">Reference proteome</keyword>